<dbReference type="Pfam" id="PF02627">
    <property type="entry name" value="CMD"/>
    <property type="match status" value="2"/>
</dbReference>
<dbReference type="InterPro" id="IPR003779">
    <property type="entry name" value="CMD-like"/>
</dbReference>
<dbReference type="AlphaFoldDB" id="B9XJS2"/>
<keyword evidence="3" id="KW-1185">Reference proteome</keyword>
<dbReference type="GO" id="GO:0051920">
    <property type="term" value="F:peroxiredoxin activity"/>
    <property type="evidence" value="ECO:0007669"/>
    <property type="project" value="InterPro"/>
</dbReference>
<dbReference type="Proteomes" id="UP000003688">
    <property type="component" value="Unassembled WGS sequence"/>
</dbReference>
<dbReference type="Gene3D" id="1.20.1290.10">
    <property type="entry name" value="AhpD-like"/>
    <property type="match status" value="1"/>
</dbReference>
<comment type="caution">
    <text evidence="2">The sequence shown here is derived from an EMBL/GenBank/DDBJ whole genome shotgun (WGS) entry which is preliminary data.</text>
</comment>
<dbReference type="PANTHER" id="PTHR33570:SF9">
    <property type="entry name" value="BLL4600 PROTEIN"/>
    <property type="match status" value="1"/>
</dbReference>
<dbReference type="OrthoDB" id="9802489at2"/>
<dbReference type="EMBL" id="ABOX02000022">
    <property type="protein sequence ID" value="EEF59948.1"/>
    <property type="molecule type" value="Genomic_DNA"/>
</dbReference>
<feature type="domain" description="Carboxymuconolactone decarboxylase-like" evidence="1">
    <location>
        <begin position="22"/>
        <end position="103"/>
    </location>
</feature>
<feature type="domain" description="Carboxymuconolactone decarboxylase-like" evidence="1">
    <location>
        <begin position="157"/>
        <end position="231"/>
    </location>
</feature>
<accession>B9XJS2</accession>
<name>B9XJS2_PEDPL</name>
<dbReference type="PANTHER" id="PTHR33570">
    <property type="entry name" value="4-CARBOXYMUCONOLACTONE DECARBOXYLASE FAMILY PROTEIN"/>
    <property type="match status" value="1"/>
</dbReference>
<dbReference type="InterPro" id="IPR052512">
    <property type="entry name" value="4CMD/NDH-1_regulator"/>
</dbReference>
<evidence type="ECO:0000259" key="1">
    <source>
        <dbReference type="Pfam" id="PF02627"/>
    </source>
</evidence>
<sequence>MNSNENNPKDRSAHAFRKIAPALERYTETTLNEVWQRPDLSARDRSLVTVAVLIARNQPAALATYINGALDSGVKPAEISEVITHLAFYSGWGNAMAATNVANDVFEERGIGTDAIPSASGQLLPLDDAAESKRAAAVEQNIGPVSQGVVQYTSNPLFHDLWLRPALAPRDRSLITVSALIASGQVAQITFHLNRAMDNGLTKAQASEVLTHLLFYAGWPNVMSAVPVVKDVFESRKK</sequence>
<dbReference type="STRING" id="320771.Cflav_PD2752"/>
<protein>
    <submittedName>
        <fullName evidence="2">Carboxymuconolactone decarboxylase</fullName>
    </submittedName>
</protein>
<proteinExistence type="predicted"/>
<dbReference type="SUPFAM" id="SSF69118">
    <property type="entry name" value="AhpD-like"/>
    <property type="match status" value="1"/>
</dbReference>
<gene>
    <name evidence="2" type="ORF">Cflav_PD2752</name>
</gene>
<organism evidence="2 3">
    <name type="scientific">Pedosphaera parvula (strain Ellin514)</name>
    <dbReference type="NCBI Taxonomy" id="320771"/>
    <lineage>
        <taxon>Bacteria</taxon>
        <taxon>Pseudomonadati</taxon>
        <taxon>Verrucomicrobiota</taxon>
        <taxon>Pedosphaerae</taxon>
        <taxon>Pedosphaerales</taxon>
        <taxon>Pedosphaeraceae</taxon>
        <taxon>Pedosphaera</taxon>
    </lineage>
</organism>
<reference evidence="2 3" key="1">
    <citation type="journal article" date="2011" name="J. Bacteriol.">
        <title>Genome sequence of 'Pedosphaera parvula' Ellin514, an aerobic Verrucomicrobial isolate from pasture soil.</title>
        <authorList>
            <person name="Kant R."/>
            <person name="van Passel M.W."/>
            <person name="Sangwan P."/>
            <person name="Palva A."/>
            <person name="Lucas S."/>
            <person name="Copeland A."/>
            <person name="Lapidus A."/>
            <person name="Glavina Del Rio T."/>
            <person name="Dalin E."/>
            <person name="Tice H."/>
            <person name="Bruce D."/>
            <person name="Goodwin L."/>
            <person name="Pitluck S."/>
            <person name="Chertkov O."/>
            <person name="Larimer F.W."/>
            <person name="Land M.L."/>
            <person name="Hauser L."/>
            <person name="Brettin T.S."/>
            <person name="Detter J.C."/>
            <person name="Han S."/>
            <person name="de Vos W.M."/>
            <person name="Janssen P.H."/>
            <person name="Smidt H."/>
        </authorList>
    </citation>
    <scope>NUCLEOTIDE SEQUENCE [LARGE SCALE GENOMIC DNA]</scope>
    <source>
        <strain evidence="2 3">Ellin514</strain>
    </source>
</reference>
<evidence type="ECO:0000313" key="3">
    <source>
        <dbReference type="Proteomes" id="UP000003688"/>
    </source>
</evidence>
<dbReference type="InterPro" id="IPR029032">
    <property type="entry name" value="AhpD-like"/>
</dbReference>
<evidence type="ECO:0000313" key="2">
    <source>
        <dbReference type="EMBL" id="EEF59948.1"/>
    </source>
</evidence>
<dbReference type="RefSeq" id="WP_007416065.1">
    <property type="nucleotide sequence ID" value="NZ_ABOX02000022.1"/>
</dbReference>